<evidence type="ECO:0000313" key="1">
    <source>
        <dbReference type="EMBL" id="AGF58791.1"/>
    </source>
</evidence>
<dbReference type="AlphaFoldDB" id="M1MW17"/>
<dbReference type="HOGENOM" id="CLU_3182162_0_0_9"/>
<dbReference type="EMBL" id="CP004121">
    <property type="protein sequence ID" value="AGF58791.1"/>
    <property type="molecule type" value="Genomic_DNA"/>
</dbReference>
<sequence>MVELFEHNIYSVNNFAKHQNIKANGKNKTEDKEINIRKLEVQVNEN</sequence>
<gene>
    <name evidence="1" type="ORF">Cspa_c50380</name>
</gene>
<reference evidence="1 2" key="1">
    <citation type="submission" date="2013-02" db="EMBL/GenBank/DDBJ databases">
        <title>Genome sequence of Clostridium saccharoperbutylacetonicum N1-4(HMT).</title>
        <authorList>
            <person name="Poehlein A."/>
            <person name="Daniel R."/>
        </authorList>
    </citation>
    <scope>NUCLEOTIDE SEQUENCE [LARGE SCALE GENOMIC DNA]</scope>
    <source>
        <strain evidence="2">N1-4(HMT)</strain>
    </source>
</reference>
<dbReference type="PATRIC" id="fig|931276.5.peg.5085"/>
<accession>M1MW17</accession>
<organism evidence="1 2">
    <name type="scientific">Clostridium saccharoperbutylacetonicum N1-4(HMT)</name>
    <dbReference type="NCBI Taxonomy" id="931276"/>
    <lineage>
        <taxon>Bacteria</taxon>
        <taxon>Bacillati</taxon>
        <taxon>Bacillota</taxon>
        <taxon>Clostridia</taxon>
        <taxon>Eubacteriales</taxon>
        <taxon>Clostridiaceae</taxon>
        <taxon>Clostridium</taxon>
    </lineage>
</organism>
<protein>
    <submittedName>
        <fullName evidence="1">Uncharacterized protein</fullName>
    </submittedName>
</protein>
<name>M1MW17_9CLOT</name>
<proteinExistence type="predicted"/>
<dbReference type="KEGG" id="csr:Cspa_c50380"/>
<evidence type="ECO:0000313" key="2">
    <source>
        <dbReference type="Proteomes" id="UP000011728"/>
    </source>
</evidence>
<dbReference type="Proteomes" id="UP000011728">
    <property type="component" value="Chromosome"/>
</dbReference>
<keyword evidence="2" id="KW-1185">Reference proteome</keyword>